<dbReference type="EMBL" id="PQXI01000390">
    <property type="protein sequence ID" value="TGO18187.1"/>
    <property type="molecule type" value="Genomic_DNA"/>
</dbReference>
<proteinExistence type="predicted"/>
<reference evidence="1 2" key="1">
    <citation type="submission" date="2017-12" db="EMBL/GenBank/DDBJ databases">
        <title>Comparative genomics of Botrytis spp.</title>
        <authorList>
            <person name="Valero-Jimenez C.A."/>
            <person name="Tapia P."/>
            <person name="Veloso J."/>
            <person name="Silva-Moreno E."/>
            <person name="Staats M."/>
            <person name="Valdes J.H."/>
            <person name="Van Kan J.A.L."/>
        </authorList>
    </citation>
    <scope>NUCLEOTIDE SEQUENCE [LARGE SCALE GENOMIC DNA]</scope>
    <source>
        <strain evidence="1 2">Bp0003</strain>
    </source>
</reference>
<organism evidence="1 2">
    <name type="scientific">Botrytis paeoniae</name>
    <dbReference type="NCBI Taxonomy" id="278948"/>
    <lineage>
        <taxon>Eukaryota</taxon>
        <taxon>Fungi</taxon>
        <taxon>Dikarya</taxon>
        <taxon>Ascomycota</taxon>
        <taxon>Pezizomycotina</taxon>
        <taxon>Leotiomycetes</taxon>
        <taxon>Helotiales</taxon>
        <taxon>Sclerotiniaceae</taxon>
        <taxon>Botrytis</taxon>
    </lineage>
</organism>
<dbReference type="Proteomes" id="UP000297910">
    <property type="component" value="Unassembled WGS sequence"/>
</dbReference>
<dbReference type="AlphaFoldDB" id="A0A4Z1FA07"/>
<gene>
    <name evidence="1" type="ORF">BPAE_0392g00040</name>
</gene>
<comment type="caution">
    <text evidence="1">The sequence shown here is derived from an EMBL/GenBank/DDBJ whole genome shotgun (WGS) entry which is preliminary data.</text>
</comment>
<protein>
    <submittedName>
        <fullName evidence="1">Uncharacterized protein</fullName>
    </submittedName>
</protein>
<name>A0A4Z1FA07_9HELO</name>
<keyword evidence="2" id="KW-1185">Reference proteome</keyword>
<evidence type="ECO:0000313" key="1">
    <source>
        <dbReference type="EMBL" id="TGO18187.1"/>
    </source>
</evidence>
<accession>A0A4Z1FA07</accession>
<sequence>MNAVFLSRLWACTFDALQETLAYVFESLYELWLRLILLVHLGLCLPGPRRLYSANHGSPWRDKNGRGSLEENYQMERIRPIFTNSQDIAAFLPLPYGITRSQITDSHSRVLKGSGRSWFWDLNPYGRRSGTSTLDQNIQNQ</sequence>
<evidence type="ECO:0000313" key="2">
    <source>
        <dbReference type="Proteomes" id="UP000297910"/>
    </source>
</evidence>